<dbReference type="RefSeq" id="WP_209558235.1">
    <property type="nucleotide sequence ID" value="NZ_JAEDXU010000008.1"/>
</dbReference>
<comment type="caution">
    <text evidence="2">The sequence shown here is derived from an EMBL/GenBank/DDBJ whole genome shotgun (WGS) entry which is preliminary data.</text>
</comment>
<protein>
    <submittedName>
        <fullName evidence="2">Uncharacterized protein</fullName>
    </submittedName>
</protein>
<evidence type="ECO:0000313" key="3">
    <source>
        <dbReference type="Proteomes" id="UP000673375"/>
    </source>
</evidence>
<evidence type="ECO:0000313" key="2">
    <source>
        <dbReference type="EMBL" id="MBP1047449.1"/>
    </source>
</evidence>
<keyword evidence="1" id="KW-0812">Transmembrane</keyword>
<proteinExistence type="predicted"/>
<dbReference type="Proteomes" id="UP000673375">
    <property type="component" value="Unassembled WGS sequence"/>
</dbReference>
<accession>A0ABS4CLS4</accession>
<feature type="transmembrane region" description="Helical" evidence="1">
    <location>
        <begin position="23"/>
        <end position="42"/>
    </location>
</feature>
<dbReference type="EMBL" id="JAEDXU010000008">
    <property type="protein sequence ID" value="MBP1047449.1"/>
    <property type="molecule type" value="Genomic_DNA"/>
</dbReference>
<sequence length="217" mass="26118">MEFVAFDFSYYKRTMEGMYHSYYLKRIIIMAVGLLITVIYTVFFPESILINLLLILLFGAGLIFFIRQRMQFNELYDGFLKANEQEPKIEKIEEDEFTYNVLLENGEKLKINKKGVRNLPSNNKELTLLVGFTKAFFNKQPFHVLYYNMYDLTYEEKYRLSKNRVSRVPRFLRPFTWRNLKSSSTNVFRLIIGNLFTLYLLYRLIRYVVDIIRTIMM</sequence>
<keyword evidence="1" id="KW-0472">Membrane</keyword>
<reference evidence="2 3" key="1">
    <citation type="submission" date="2020-12" db="EMBL/GenBank/DDBJ databases">
        <title>Vagococcus allomyrinae sp. nov. and Enterococcus lavae sp. nov., isolated from the larvae of Allomyrina dichotoma.</title>
        <authorList>
            <person name="Lee S.D."/>
        </authorList>
    </citation>
    <scope>NUCLEOTIDE SEQUENCE [LARGE SCALE GENOMIC DNA]</scope>
    <source>
        <strain evidence="2 3">BWM-S5</strain>
    </source>
</reference>
<organism evidence="2 3">
    <name type="scientific">Enterococcus larvae</name>
    <dbReference type="NCBI Taxonomy" id="2794352"/>
    <lineage>
        <taxon>Bacteria</taxon>
        <taxon>Bacillati</taxon>
        <taxon>Bacillota</taxon>
        <taxon>Bacilli</taxon>
        <taxon>Lactobacillales</taxon>
        <taxon>Enterococcaceae</taxon>
        <taxon>Enterococcus</taxon>
    </lineage>
</organism>
<feature type="transmembrane region" description="Helical" evidence="1">
    <location>
        <begin position="187"/>
        <end position="209"/>
    </location>
</feature>
<keyword evidence="3" id="KW-1185">Reference proteome</keyword>
<gene>
    <name evidence="2" type="ORF">I6N96_14280</name>
</gene>
<evidence type="ECO:0000256" key="1">
    <source>
        <dbReference type="SAM" id="Phobius"/>
    </source>
</evidence>
<keyword evidence="1" id="KW-1133">Transmembrane helix</keyword>
<name>A0ABS4CLS4_9ENTE</name>
<feature type="transmembrane region" description="Helical" evidence="1">
    <location>
        <begin position="48"/>
        <end position="66"/>
    </location>
</feature>